<feature type="region of interest" description="Disordered" evidence="1">
    <location>
        <begin position="41"/>
        <end position="105"/>
    </location>
</feature>
<feature type="compositionally biased region" description="Polar residues" evidence="1">
    <location>
        <begin position="43"/>
        <end position="52"/>
    </location>
</feature>
<proteinExistence type="predicted"/>
<name>A0A8H6K7Z0_9PEZI</name>
<gene>
    <name evidence="2" type="ORF">CPLU01_09591</name>
</gene>
<sequence length="105" mass="11615">MEGGEGAKEGLRPQLERLKGDEGQAVMVSSIAMVVFGGDEQAWESQSQSSLTRWARERFPARNEKAASKGASHNQPQRQATSQCLPNAKEEGRSRRIDKMSLELK</sequence>
<dbReference type="EMBL" id="WIGO01000152">
    <property type="protein sequence ID" value="KAF6826559.1"/>
    <property type="molecule type" value="Genomic_DNA"/>
</dbReference>
<feature type="compositionally biased region" description="Polar residues" evidence="1">
    <location>
        <begin position="71"/>
        <end position="85"/>
    </location>
</feature>
<keyword evidence="3" id="KW-1185">Reference proteome</keyword>
<feature type="compositionally biased region" description="Basic and acidic residues" evidence="1">
    <location>
        <begin position="88"/>
        <end position="105"/>
    </location>
</feature>
<dbReference type="Proteomes" id="UP000654918">
    <property type="component" value="Unassembled WGS sequence"/>
</dbReference>
<evidence type="ECO:0000256" key="1">
    <source>
        <dbReference type="SAM" id="MobiDB-lite"/>
    </source>
</evidence>
<comment type="caution">
    <text evidence="2">The sequence shown here is derived from an EMBL/GenBank/DDBJ whole genome shotgun (WGS) entry which is preliminary data.</text>
</comment>
<organism evidence="2 3">
    <name type="scientific">Colletotrichum plurivorum</name>
    <dbReference type="NCBI Taxonomy" id="2175906"/>
    <lineage>
        <taxon>Eukaryota</taxon>
        <taxon>Fungi</taxon>
        <taxon>Dikarya</taxon>
        <taxon>Ascomycota</taxon>
        <taxon>Pezizomycotina</taxon>
        <taxon>Sordariomycetes</taxon>
        <taxon>Hypocreomycetidae</taxon>
        <taxon>Glomerellales</taxon>
        <taxon>Glomerellaceae</taxon>
        <taxon>Colletotrichum</taxon>
        <taxon>Colletotrichum orchidearum species complex</taxon>
    </lineage>
</organism>
<evidence type="ECO:0000313" key="2">
    <source>
        <dbReference type="EMBL" id="KAF6826559.1"/>
    </source>
</evidence>
<evidence type="ECO:0000313" key="3">
    <source>
        <dbReference type="Proteomes" id="UP000654918"/>
    </source>
</evidence>
<dbReference type="AlphaFoldDB" id="A0A8H6K7Z0"/>
<feature type="region of interest" description="Disordered" evidence="1">
    <location>
        <begin position="1"/>
        <end position="22"/>
    </location>
</feature>
<accession>A0A8H6K7Z0</accession>
<reference evidence="2" key="1">
    <citation type="journal article" date="2020" name="Phytopathology">
        <title>Genome Sequence Resources of Colletotrichum truncatum, C. plurivorum, C. musicola, and C. sojae: Four Species Pathogenic to Soybean (Glycine max).</title>
        <authorList>
            <person name="Rogerio F."/>
            <person name="Boufleur T.R."/>
            <person name="Ciampi-Guillardi M."/>
            <person name="Sukno S.A."/>
            <person name="Thon M.R."/>
            <person name="Massola Junior N.S."/>
            <person name="Baroncelli R."/>
        </authorList>
    </citation>
    <scope>NUCLEOTIDE SEQUENCE</scope>
    <source>
        <strain evidence="2">LFN00145</strain>
    </source>
</reference>
<protein>
    <submittedName>
        <fullName evidence="2">Uncharacterized protein</fullName>
    </submittedName>
</protein>
<feature type="compositionally biased region" description="Basic and acidic residues" evidence="1">
    <location>
        <begin position="54"/>
        <end position="67"/>
    </location>
</feature>